<dbReference type="AlphaFoldDB" id="A0AAN7BHG1"/>
<feature type="region of interest" description="Disordered" evidence="1">
    <location>
        <begin position="1"/>
        <end position="21"/>
    </location>
</feature>
<evidence type="ECO:0000313" key="2">
    <source>
        <dbReference type="EMBL" id="KAK4223551.1"/>
    </source>
</evidence>
<proteinExistence type="predicted"/>
<organism evidence="2 3">
    <name type="scientific">Podospora fimiseda</name>
    <dbReference type="NCBI Taxonomy" id="252190"/>
    <lineage>
        <taxon>Eukaryota</taxon>
        <taxon>Fungi</taxon>
        <taxon>Dikarya</taxon>
        <taxon>Ascomycota</taxon>
        <taxon>Pezizomycotina</taxon>
        <taxon>Sordariomycetes</taxon>
        <taxon>Sordariomycetidae</taxon>
        <taxon>Sordariales</taxon>
        <taxon>Podosporaceae</taxon>
        <taxon>Podospora</taxon>
    </lineage>
</organism>
<reference evidence="2" key="1">
    <citation type="journal article" date="2023" name="Mol. Phylogenet. Evol.">
        <title>Genome-scale phylogeny and comparative genomics of the fungal order Sordariales.</title>
        <authorList>
            <person name="Hensen N."/>
            <person name="Bonometti L."/>
            <person name="Westerberg I."/>
            <person name="Brannstrom I.O."/>
            <person name="Guillou S."/>
            <person name="Cros-Aarteil S."/>
            <person name="Calhoun S."/>
            <person name="Haridas S."/>
            <person name="Kuo A."/>
            <person name="Mondo S."/>
            <person name="Pangilinan J."/>
            <person name="Riley R."/>
            <person name="LaButti K."/>
            <person name="Andreopoulos B."/>
            <person name="Lipzen A."/>
            <person name="Chen C."/>
            <person name="Yan M."/>
            <person name="Daum C."/>
            <person name="Ng V."/>
            <person name="Clum A."/>
            <person name="Steindorff A."/>
            <person name="Ohm R.A."/>
            <person name="Martin F."/>
            <person name="Silar P."/>
            <person name="Natvig D.O."/>
            <person name="Lalanne C."/>
            <person name="Gautier V."/>
            <person name="Ament-Velasquez S.L."/>
            <person name="Kruys A."/>
            <person name="Hutchinson M.I."/>
            <person name="Powell A.J."/>
            <person name="Barry K."/>
            <person name="Miller A.N."/>
            <person name="Grigoriev I.V."/>
            <person name="Debuchy R."/>
            <person name="Gladieux P."/>
            <person name="Hiltunen Thoren M."/>
            <person name="Johannesson H."/>
        </authorList>
    </citation>
    <scope>NUCLEOTIDE SEQUENCE</scope>
    <source>
        <strain evidence="2">CBS 990.96</strain>
    </source>
</reference>
<comment type="caution">
    <text evidence="2">The sequence shown here is derived from an EMBL/GenBank/DDBJ whole genome shotgun (WGS) entry which is preliminary data.</text>
</comment>
<evidence type="ECO:0000313" key="3">
    <source>
        <dbReference type="Proteomes" id="UP001301958"/>
    </source>
</evidence>
<reference evidence="2" key="2">
    <citation type="submission" date="2023-05" db="EMBL/GenBank/DDBJ databases">
        <authorList>
            <consortium name="Lawrence Berkeley National Laboratory"/>
            <person name="Steindorff A."/>
            <person name="Hensen N."/>
            <person name="Bonometti L."/>
            <person name="Westerberg I."/>
            <person name="Brannstrom I.O."/>
            <person name="Guillou S."/>
            <person name="Cros-Aarteil S."/>
            <person name="Calhoun S."/>
            <person name="Haridas S."/>
            <person name="Kuo A."/>
            <person name="Mondo S."/>
            <person name="Pangilinan J."/>
            <person name="Riley R."/>
            <person name="Labutti K."/>
            <person name="Andreopoulos B."/>
            <person name="Lipzen A."/>
            <person name="Chen C."/>
            <person name="Yanf M."/>
            <person name="Daum C."/>
            <person name="Ng V."/>
            <person name="Clum A."/>
            <person name="Ohm R."/>
            <person name="Martin F."/>
            <person name="Silar P."/>
            <person name="Natvig D."/>
            <person name="Lalanne C."/>
            <person name="Gautier V."/>
            <person name="Ament-Velasquez S.L."/>
            <person name="Kruys A."/>
            <person name="Hutchinson M.I."/>
            <person name="Powell A.J."/>
            <person name="Barry K."/>
            <person name="Miller A.N."/>
            <person name="Grigoriev I.V."/>
            <person name="Debuchy R."/>
            <person name="Gladieux P."/>
            <person name="Thoren M.H."/>
            <person name="Johannesson H."/>
        </authorList>
    </citation>
    <scope>NUCLEOTIDE SEQUENCE</scope>
    <source>
        <strain evidence="2">CBS 990.96</strain>
    </source>
</reference>
<sequence>MEQTGSRDGSSLSSSSSTNSSSLFLNLPVDLVLLFCKFLPSSSTLTLSLTYKTLYALITSQNVKLLGLRFGLDRSERQAFLLLLEKDLGHHRYYCQFCFALHRFSPGEGPTGRLTCNTSFCLSKNGIHISFHHVRLVMNRHFYGPPNGIPLDGFQIEFATNFGSIPVNEKWSTKIFQNELLLSCTRTLRGVGEPEKCLAELRNLPFQHQSSVCRHVSIASALSPLPDRVVQKQELFSCNWCFSDFETTVDRHWSEYGYDISRKKVCWTITLTSYHCLGKGRPSFPCDEAKWYAFTGWYTGDISRDMQCPTLREQWQESSLESQS</sequence>
<feature type="compositionally biased region" description="Low complexity" evidence="1">
    <location>
        <begin position="10"/>
        <end position="21"/>
    </location>
</feature>
<evidence type="ECO:0000256" key="1">
    <source>
        <dbReference type="SAM" id="MobiDB-lite"/>
    </source>
</evidence>
<accession>A0AAN7BHG1</accession>
<dbReference type="Proteomes" id="UP001301958">
    <property type="component" value="Unassembled WGS sequence"/>
</dbReference>
<dbReference type="EMBL" id="MU865423">
    <property type="protein sequence ID" value="KAK4223551.1"/>
    <property type="molecule type" value="Genomic_DNA"/>
</dbReference>
<keyword evidence="3" id="KW-1185">Reference proteome</keyword>
<gene>
    <name evidence="2" type="ORF">QBC38DRAFT_425299</name>
</gene>
<protein>
    <recommendedName>
        <fullName evidence="4">F-box domain-containing protein</fullName>
    </recommendedName>
</protein>
<evidence type="ECO:0008006" key="4">
    <source>
        <dbReference type="Google" id="ProtNLM"/>
    </source>
</evidence>
<name>A0AAN7BHG1_9PEZI</name>